<dbReference type="Proteomes" id="UP000244081">
    <property type="component" value="Unassembled WGS sequence"/>
</dbReference>
<dbReference type="SUPFAM" id="SSF51998">
    <property type="entry name" value="PFL-like glycyl radical enzymes"/>
    <property type="match status" value="1"/>
</dbReference>
<proteinExistence type="predicted"/>
<protein>
    <submittedName>
        <fullName evidence="1">Uncharacterized protein</fullName>
    </submittedName>
</protein>
<keyword evidence="2" id="KW-1185">Reference proteome</keyword>
<reference evidence="1 2" key="1">
    <citation type="submission" date="2018-04" db="EMBL/GenBank/DDBJ databases">
        <title>Genomic Encyclopedia of Archaeal and Bacterial Type Strains, Phase II (KMG-II): from individual species to whole genera.</title>
        <authorList>
            <person name="Goeker M."/>
        </authorList>
    </citation>
    <scope>NUCLEOTIDE SEQUENCE [LARGE SCALE GENOMIC DNA]</scope>
    <source>
        <strain evidence="1 2">DSM 23382</strain>
    </source>
</reference>
<dbReference type="GO" id="GO:0008861">
    <property type="term" value="F:formate C-acetyltransferase activity"/>
    <property type="evidence" value="ECO:0007669"/>
    <property type="project" value="TreeGrafter"/>
</dbReference>
<feature type="non-terminal residue" evidence="1">
    <location>
        <position position="60"/>
    </location>
</feature>
<dbReference type="GO" id="GO:0005829">
    <property type="term" value="C:cytosol"/>
    <property type="evidence" value="ECO:0007669"/>
    <property type="project" value="TreeGrafter"/>
</dbReference>
<sequence length="60" mass="6669">MNVHAQTSGHLADPWEGFSTGSWRDETNVRGFIQENYTPYEGDAAFLAPASARTIALWAR</sequence>
<dbReference type="InterPro" id="IPR050244">
    <property type="entry name" value="Auton_GlycylRad_Cofactor"/>
</dbReference>
<comment type="caution">
    <text evidence="1">The sequence shown here is derived from an EMBL/GenBank/DDBJ whole genome shotgun (WGS) entry which is preliminary data.</text>
</comment>
<evidence type="ECO:0000313" key="1">
    <source>
        <dbReference type="EMBL" id="PTW58966.1"/>
    </source>
</evidence>
<dbReference type="Gene3D" id="3.20.70.20">
    <property type="match status" value="1"/>
</dbReference>
<dbReference type="PANTHER" id="PTHR30191">
    <property type="entry name" value="FORMATE ACETYLTRANSFERASE"/>
    <property type="match status" value="1"/>
</dbReference>
<dbReference type="EMBL" id="QAYG01000008">
    <property type="protein sequence ID" value="PTW58966.1"/>
    <property type="molecule type" value="Genomic_DNA"/>
</dbReference>
<gene>
    <name evidence="1" type="ORF">C8N35_1081</name>
</gene>
<dbReference type="PANTHER" id="PTHR30191:SF0">
    <property type="entry name" value="FORMATE ACETYLTRANSFERASE 1"/>
    <property type="match status" value="1"/>
</dbReference>
<evidence type="ECO:0000313" key="2">
    <source>
        <dbReference type="Proteomes" id="UP000244081"/>
    </source>
</evidence>
<organism evidence="1 2">
    <name type="scientific">Breoghania corrubedonensis</name>
    <dbReference type="NCBI Taxonomy" id="665038"/>
    <lineage>
        <taxon>Bacteria</taxon>
        <taxon>Pseudomonadati</taxon>
        <taxon>Pseudomonadota</taxon>
        <taxon>Alphaproteobacteria</taxon>
        <taxon>Hyphomicrobiales</taxon>
        <taxon>Stappiaceae</taxon>
        <taxon>Breoghania</taxon>
    </lineage>
</organism>
<name>A0A2T5V5F9_9HYPH</name>
<accession>A0A2T5V5F9</accession>
<dbReference type="AlphaFoldDB" id="A0A2T5V5F9"/>